<name>A0A4S8R387_9HELO</name>
<evidence type="ECO:0000313" key="1">
    <source>
        <dbReference type="EMBL" id="THV52327.1"/>
    </source>
</evidence>
<accession>A0A4S8R387</accession>
<evidence type="ECO:0008006" key="3">
    <source>
        <dbReference type="Google" id="ProtNLM"/>
    </source>
</evidence>
<proteinExistence type="predicted"/>
<dbReference type="AlphaFoldDB" id="A0A4S8R387"/>
<dbReference type="Proteomes" id="UP000308671">
    <property type="component" value="Unassembled WGS sequence"/>
</dbReference>
<dbReference type="EMBL" id="PQXL01000082">
    <property type="protein sequence ID" value="THV52327.1"/>
    <property type="molecule type" value="Genomic_DNA"/>
</dbReference>
<gene>
    <name evidence="1" type="ORF">BGAL_0082g00160</name>
</gene>
<keyword evidence="2" id="KW-1185">Reference proteome</keyword>
<evidence type="ECO:0000313" key="2">
    <source>
        <dbReference type="Proteomes" id="UP000308671"/>
    </source>
</evidence>
<sequence length="98" mass="10558">MGEAKKIPAEYEGGEQLLVAAHETVNGEREGEKIPKEDQKKQVEEARKHAEEIGGFIYDTASLYPGFSVAFKPGTVHSLADVDAITHESASGAVFANK</sequence>
<reference evidence="1 2" key="1">
    <citation type="submission" date="2017-12" db="EMBL/GenBank/DDBJ databases">
        <title>Comparative genomics of Botrytis spp.</title>
        <authorList>
            <person name="Valero-Jimenez C.A."/>
            <person name="Tapia P."/>
            <person name="Veloso J."/>
            <person name="Silva-Moreno E."/>
            <person name="Staats M."/>
            <person name="Valdes J.H."/>
            <person name="Van Kan J.A.L."/>
        </authorList>
    </citation>
    <scope>NUCLEOTIDE SEQUENCE [LARGE SCALE GENOMIC DNA]</scope>
    <source>
        <strain evidence="1 2">MUCL435</strain>
    </source>
</reference>
<dbReference type="OrthoDB" id="3475515at2759"/>
<comment type="caution">
    <text evidence="1">The sequence shown here is derived from an EMBL/GenBank/DDBJ whole genome shotgun (WGS) entry which is preliminary data.</text>
</comment>
<organism evidence="1 2">
    <name type="scientific">Botrytis galanthina</name>
    <dbReference type="NCBI Taxonomy" id="278940"/>
    <lineage>
        <taxon>Eukaryota</taxon>
        <taxon>Fungi</taxon>
        <taxon>Dikarya</taxon>
        <taxon>Ascomycota</taxon>
        <taxon>Pezizomycotina</taxon>
        <taxon>Leotiomycetes</taxon>
        <taxon>Helotiales</taxon>
        <taxon>Sclerotiniaceae</taxon>
        <taxon>Botrytis</taxon>
    </lineage>
</organism>
<protein>
    <recommendedName>
        <fullName evidence="3">Inhibitor I9 domain-containing protein</fullName>
    </recommendedName>
</protein>